<sequence>MHLTTVNSLLLAVFAALTTAAPADLVRDVAAPLITLPATCTGKATKSCYTFTATTTPKVCPMIKCIGDDPLVCPMIVKVTTTAVPCATNCCPVTPTKYTTTACPTCATGCVIPTITETITTGCKATTTPTAGPSVTFITGGSSTATLAPGKK</sequence>
<comment type="caution">
    <text evidence="2">The sequence shown here is derived from an EMBL/GenBank/DDBJ whole genome shotgun (WGS) entry which is preliminary data.</text>
</comment>
<feature type="signal peptide" evidence="1">
    <location>
        <begin position="1"/>
        <end position="20"/>
    </location>
</feature>
<keyword evidence="1" id="KW-0732">Signal</keyword>
<dbReference type="EMBL" id="QVQW01000010">
    <property type="protein sequence ID" value="RKU47182.1"/>
    <property type="molecule type" value="Genomic_DNA"/>
</dbReference>
<proteinExistence type="predicted"/>
<name>A0A420YH50_9PEZI</name>
<evidence type="ECO:0000256" key="1">
    <source>
        <dbReference type="SAM" id="SignalP"/>
    </source>
</evidence>
<evidence type="ECO:0000313" key="2">
    <source>
        <dbReference type="EMBL" id="RKU47182.1"/>
    </source>
</evidence>
<gene>
    <name evidence="2" type="ORF">DL546_007690</name>
</gene>
<dbReference type="AlphaFoldDB" id="A0A420YH50"/>
<reference evidence="2 3" key="1">
    <citation type="submission" date="2018-08" db="EMBL/GenBank/DDBJ databases">
        <title>Draft genome of the lignicolous fungus Coniochaeta pulveracea.</title>
        <authorList>
            <person name="Borstlap C.J."/>
            <person name="De Witt R.N."/>
            <person name="Botha A."/>
            <person name="Volschenk H."/>
        </authorList>
    </citation>
    <scope>NUCLEOTIDE SEQUENCE [LARGE SCALE GENOMIC DNA]</scope>
    <source>
        <strain evidence="2 3">CAB683</strain>
    </source>
</reference>
<feature type="chain" id="PRO_5019048609" evidence="1">
    <location>
        <begin position="21"/>
        <end position="152"/>
    </location>
</feature>
<accession>A0A420YH50</accession>
<dbReference type="Proteomes" id="UP000275385">
    <property type="component" value="Unassembled WGS sequence"/>
</dbReference>
<dbReference type="OrthoDB" id="4590349at2759"/>
<protein>
    <submittedName>
        <fullName evidence="2">Uncharacterized protein</fullName>
    </submittedName>
</protein>
<organism evidence="2 3">
    <name type="scientific">Coniochaeta pulveracea</name>
    <dbReference type="NCBI Taxonomy" id="177199"/>
    <lineage>
        <taxon>Eukaryota</taxon>
        <taxon>Fungi</taxon>
        <taxon>Dikarya</taxon>
        <taxon>Ascomycota</taxon>
        <taxon>Pezizomycotina</taxon>
        <taxon>Sordariomycetes</taxon>
        <taxon>Sordariomycetidae</taxon>
        <taxon>Coniochaetales</taxon>
        <taxon>Coniochaetaceae</taxon>
        <taxon>Coniochaeta</taxon>
    </lineage>
</organism>
<keyword evidence="3" id="KW-1185">Reference proteome</keyword>
<evidence type="ECO:0000313" key="3">
    <source>
        <dbReference type="Proteomes" id="UP000275385"/>
    </source>
</evidence>